<evidence type="ECO:0008006" key="4">
    <source>
        <dbReference type="Google" id="ProtNLM"/>
    </source>
</evidence>
<proteinExistence type="predicted"/>
<name>A0ABY6P6N7_9NOCA</name>
<dbReference type="SUPFAM" id="SSF52540">
    <property type="entry name" value="P-loop containing nucleoside triphosphate hydrolases"/>
    <property type="match status" value="1"/>
</dbReference>
<sequence>MTMRIPARQVPPRLHTPPTIAAPLTRAQRKSARKATRAAARVERANRPGARGWRRPGGGSVAWVEAPPEFRGTTVQVCGLWPFTAGSGTPTDGVPLGRHLLSGATVCGDPLFWFLAGRISNPSGFILGRPGLGKSSLARRIVNVSTGFGIIPLILADLKPDYPPLVRALGGQVIVVGRGRGYVNPLDPGPLAGDLHLLPVVARERVAAEQLARALNVLTGLLELVRGGRLTDREQTMLAAALRVLYADPDGRVPVMGDVLDLVASRHPRVRAVSLDRGDDDRYDDVTENLQTALMALCEDGQFGDTFARPTSVPMLLDRAVVFDVSAIDDAEIMLQAAVQLVCWSYGQSAVSAAKELAEAGLRPQQYYLMVMDELWRTLRASTEMVDRVDAITRLNRQKMLGQLLITHTMNDLKLSDATATAKAWGFVERSEMVFIGGLAPAEMGNLTQVFAMSTAETQMIAEWSTEGGFSSETGTQAVPPGRGKFLLKIGKNPGTPFEVELTATERDVNNTNRGWEQLRERHRTSLVALDKS</sequence>
<organism evidence="2 3">
    <name type="scientific">Rhodococcus antarcticus</name>
    <dbReference type="NCBI Taxonomy" id="2987751"/>
    <lineage>
        <taxon>Bacteria</taxon>
        <taxon>Bacillati</taxon>
        <taxon>Actinomycetota</taxon>
        <taxon>Actinomycetes</taxon>
        <taxon>Mycobacteriales</taxon>
        <taxon>Nocardiaceae</taxon>
        <taxon>Rhodococcus</taxon>
    </lineage>
</organism>
<dbReference type="InterPro" id="IPR027417">
    <property type="entry name" value="P-loop_NTPase"/>
</dbReference>
<protein>
    <recommendedName>
        <fullName evidence="4">ATP/GTP-binding protein</fullName>
    </recommendedName>
</protein>
<dbReference type="PANTHER" id="PTHR30121">
    <property type="entry name" value="UNCHARACTERIZED PROTEIN YJGR-RELATED"/>
    <property type="match status" value="1"/>
</dbReference>
<evidence type="ECO:0000313" key="3">
    <source>
        <dbReference type="Proteomes" id="UP001164965"/>
    </source>
</evidence>
<dbReference type="InterPro" id="IPR051162">
    <property type="entry name" value="T4SS_component"/>
</dbReference>
<dbReference type="Proteomes" id="UP001164965">
    <property type="component" value="Plasmid unnamed2"/>
</dbReference>
<reference evidence="2" key="1">
    <citation type="submission" date="2022-10" db="EMBL/GenBank/DDBJ databases">
        <title>Rhodococcus sp.75.</title>
        <authorList>
            <person name="Sun M."/>
        </authorList>
    </citation>
    <scope>NUCLEOTIDE SEQUENCE</scope>
    <source>
        <strain evidence="2">75</strain>
        <plasmid evidence="2">unnamed2</plasmid>
    </source>
</reference>
<evidence type="ECO:0000256" key="1">
    <source>
        <dbReference type="SAM" id="MobiDB-lite"/>
    </source>
</evidence>
<dbReference type="EMBL" id="CP110617">
    <property type="protein sequence ID" value="UZJ27021.1"/>
    <property type="molecule type" value="Genomic_DNA"/>
</dbReference>
<gene>
    <name evidence="2" type="ORF">RHODO2019_18695</name>
</gene>
<evidence type="ECO:0000313" key="2">
    <source>
        <dbReference type="EMBL" id="UZJ27021.1"/>
    </source>
</evidence>
<dbReference type="RefSeq" id="WP_265385125.1">
    <property type="nucleotide sequence ID" value="NZ_CP110617.1"/>
</dbReference>
<keyword evidence="3" id="KW-1185">Reference proteome</keyword>
<keyword evidence="2" id="KW-0614">Plasmid</keyword>
<feature type="region of interest" description="Disordered" evidence="1">
    <location>
        <begin position="38"/>
        <end position="58"/>
    </location>
</feature>
<accession>A0ABY6P6N7</accession>
<dbReference type="Gene3D" id="3.40.50.300">
    <property type="entry name" value="P-loop containing nucleotide triphosphate hydrolases"/>
    <property type="match status" value="1"/>
</dbReference>
<geneLocation type="plasmid" evidence="2 3">
    <name>unnamed2</name>
</geneLocation>
<dbReference type="PANTHER" id="PTHR30121:SF6">
    <property type="entry name" value="SLR6007 PROTEIN"/>
    <property type="match status" value="1"/>
</dbReference>